<dbReference type="WBParaSite" id="PSU_v2.g1334.t1">
    <property type="protein sequence ID" value="PSU_v2.g1334.t1"/>
    <property type="gene ID" value="PSU_v2.g1334"/>
</dbReference>
<feature type="coiled-coil region" evidence="1">
    <location>
        <begin position="272"/>
        <end position="299"/>
    </location>
</feature>
<evidence type="ECO:0000313" key="4">
    <source>
        <dbReference type="WBParaSite" id="PSU_v2.g1334.t1"/>
    </source>
</evidence>
<evidence type="ECO:0000256" key="2">
    <source>
        <dbReference type="SAM" id="MobiDB-lite"/>
    </source>
</evidence>
<keyword evidence="3" id="KW-1185">Reference proteome</keyword>
<evidence type="ECO:0000256" key="1">
    <source>
        <dbReference type="SAM" id="Coils"/>
    </source>
</evidence>
<feature type="compositionally biased region" description="Basic and acidic residues" evidence="2">
    <location>
        <begin position="20"/>
        <end position="29"/>
    </location>
</feature>
<sequence length="302" mass="34269">MVIEEEQPESGKKRGKKSKTPKEPKIIGDTRDEQIVNLRKAIDIIENDIAPSNNDIARKASESGVDVSLLEAEEQKAKDLLDTLKSKLAEKEKEHEKINEALNDAQNLSIFVDEVTAAEEPIAADQNNLNAENARSTLDNLTKRANDLKEHLDKEASDDVLQTFTNDERAQYDKNRDNANELLKKLLEKCNDLQKQLDNISQWNAKKSELDDQANAINDAIKSLQNEFNTPQSLASANDGLRRAEAIEPRLKEVEKQLRKTNDWLQKQLPKNDEVKDQLTEVQNLLNELNKNREALVNQINC</sequence>
<dbReference type="AlphaFoldDB" id="A0A914Y3I7"/>
<proteinExistence type="predicted"/>
<protein>
    <submittedName>
        <fullName evidence="4">Uncharacterized protein</fullName>
    </submittedName>
</protein>
<evidence type="ECO:0000313" key="3">
    <source>
        <dbReference type="Proteomes" id="UP000887577"/>
    </source>
</evidence>
<keyword evidence="1" id="KW-0175">Coiled coil</keyword>
<dbReference type="SUPFAM" id="SSF46966">
    <property type="entry name" value="Spectrin repeat"/>
    <property type="match status" value="1"/>
</dbReference>
<name>A0A914Y3I7_9BILA</name>
<feature type="coiled-coil region" evidence="1">
    <location>
        <begin position="67"/>
        <end position="227"/>
    </location>
</feature>
<feature type="region of interest" description="Disordered" evidence="2">
    <location>
        <begin position="1"/>
        <end position="29"/>
    </location>
</feature>
<organism evidence="3 4">
    <name type="scientific">Panagrolaimus superbus</name>
    <dbReference type="NCBI Taxonomy" id="310955"/>
    <lineage>
        <taxon>Eukaryota</taxon>
        <taxon>Metazoa</taxon>
        <taxon>Ecdysozoa</taxon>
        <taxon>Nematoda</taxon>
        <taxon>Chromadorea</taxon>
        <taxon>Rhabditida</taxon>
        <taxon>Tylenchina</taxon>
        <taxon>Panagrolaimomorpha</taxon>
        <taxon>Panagrolaimoidea</taxon>
        <taxon>Panagrolaimidae</taxon>
        <taxon>Panagrolaimus</taxon>
    </lineage>
</organism>
<dbReference type="Proteomes" id="UP000887577">
    <property type="component" value="Unplaced"/>
</dbReference>
<reference evidence="4" key="1">
    <citation type="submission" date="2022-11" db="UniProtKB">
        <authorList>
            <consortium name="WormBaseParasite"/>
        </authorList>
    </citation>
    <scope>IDENTIFICATION</scope>
</reference>
<accession>A0A914Y3I7</accession>